<keyword evidence="2" id="KW-1185">Reference proteome</keyword>
<organism evidence="1 2">
    <name type="scientific">Larimichthys crocea</name>
    <name type="common">Large yellow croaker</name>
    <name type="synonym">Pseudosciaena crocea</name>
    <dbReference type="NCBI Taxonomy" id="215358"/>
    <lineage>
        <taxon>Eukaryota</taxon>
        <taxon>Metazoa</taxon>
        <taxon>Chordata</taxon>
        <taxon>Craniata</taxon>
        <taxon>Vertebrata</taxon>
        <taxon>Euteleostomi</taxon>
        <taxon>Actinopterygii</taxon>
        <taxon>Neopterygii</taxon>
        <taxon>Teleostei</taxon>
        <taxon>Neoteleostei</taxon>
        <taxon>Acanthomorphata</taxon>
        <taxon>Eupercaria</taxon>
        <taxon>Sciaenidae</taxon>
        <taxon>Larimichthys</taxon>
    </lineage>
</organism>
<feature type="non-terminal residue" evidence="1">
    <location>
        <position position="149"/>
    </location>
</feature>
<sequence length="149" mass="16145">MLERSMPNRTMEGFNRVAFRRKQQSLDIVEPKDAERKDKTRCFQSKSADEEACVAVKIEHSSALGSSLVCEHSNPPSVQACLSRAGGGTAIKSKGGVNGRAPGNRPRSLSKPKVPPKPLHLQSPVTELTSPLGRSQKPQLRTRMEDGGG</sequence>
<accession>A0ACD3QD23</accession>
<dbReference type="Proteomes" id="UP000793456">
    <property type="component" value="Chromosome XX"/>
</dbReference>
<protein>
    <submittedName>
        <fullName evidence="1">Uncharacterized protein</fullName>
    </submittedName>
</protein>
<comment type="caution">
    <text evidence="1">The sequence shown here is derived from an EMBL/GenBank/DDBJ whole genome shotgun (WGS) entry which is preliminary data.</text>
</comment>
<evidence type="ECO:0000313" key="1">
    <source>
        <dbReference type="EMBL" id="TMS05043.1"/>
    </source>
</evidence>
<proteinExistence type="predicted"/>
<evidence type="ECO:0000313" key="2">
    <source>
        <dbReference type="Proteomes" id="UP000793456"/>
    </source>
</evidence>
<name>A0ACD3QD23_LARCR</name>
<gene>
    <name evidence="1" type="ORF">E3U43_004293</name>
</gene>
<reference evidence="1" key="1">
    <citation type="submission" date="2018-11" db="EMBL/GenBank/DDBJ databases">
        <title>The sequence and de novo assembly of Larimichthys crocea genome using PacBio and Hi-C technologies.</title>
        <authorList>
            <person name="Xu P."/>
            <person name="Chen B."/>
            <person name="Zhou Z."/>
            <person name="Ke Q."/>
            <person name="Wu Y."/>
            <person name="Bai H."/>
            <person name="Pu F."/>
        </authorList>
    </citation>
    <scope>NUCLEOTIDE SEQUENCE</scope>
    <source>
        <tissue evidence="1">Muscle</tissue>
    </source>
</reference>
<dbReference type="EMBL" id="CM011693">
    <property type="protein sequence ID" value="TMS05043.1"/>
    <property type="molecule type" value="Genomic_DNA"/>
</dbReference>